<dbReference type="EMBL" id="PVTD01000003">
    <property type="protein sequence ID" value="PRY24353.1"/>
    <property type="molecule type" value="Genomic_DNA"/>
</dbReference>
<name>A0A2T0RTE4_9RHOB</name>
<keyword evidence="1" id="KW-0802">TPR repeat</keyword>
<evidence type="ECO:0000313" key="3">
    <source>
        <dbReference type="EMBL" id="PRY24353.1"/>
    </source>
</evidence>
<dbReference type="PANTHER" id="PTHR12558">
    <property type="entry name" value="CELL DIVISION CYCLE 16,23,27"/>
    <property type="match status" value="1"/>
</dbReference>
<comment type="caution">
    <text evidence="3">The sequence shown here is derived from an EMBL/GenBank/DDBJ whole genome shotgun (WGS) entry which is preliminary data.</text>
</comment>
<dbReference type="PROSITE" id="PS50005">
    <property type="entry name" value="TPR"/>
    <property type="match status" value="1"/>
</dbReference>
<dbReference type="Gene3D" id="1.25.40.10">
    <property type="entry name" value="Tetratricopeptide repeat domain"/>
    <property type="match status" value="3"/>
</dbReference>
<feature type="chain" id="PRO_5015696862" evidence="2">
    <location>
        <begin position="21"/>
        <end position="572"/>
    </location>
</feature>
<evidence type="ECO:0000256" key="1">
    <source>
        <dbReference type="PROSITE-ProRule" id="PRU00339"/>
    </source>
</evidence>
<dbReference type="Pfam" id="PF13432">
    <property type="entry name" value="TPR_16"/>
    <property type="match status" value="1"/>
</dbReference>
<evidence type="ECO:0000256" key="2">
    <source>
        <dbReference type="SAM" id="SignalP"/>
    </source>
</evidence>
<organism evidence="3 4">
    <name type="scientific">Aliiruegeria haliotis</name>
    <dbReference type="NCBI Taxonomy" id="1280846"/>
    <lineage>
        <taxon>Bacteria</taxon>
        <taxon>Pseudomonadati</taxon>
        <taxon>Pseudomonadota</taxon>
        <taxon>Alphaproteobacteria</taxon>
        <taxon>Rhodobacterales</taxon>
        <taxon>Roseobacteraceae</taxon>
        <taxon>Aliiruegeria</taxon>
    </lineage>
</organism>
<dbReference type="InterPro" id="IPR011990">
    <property type="entry name" value="TPR-like_helical_dom_sf"/>
</dbReference>
<feature type="signal peptide" evidence="2">
    <location>
        <begin position="1"/>
        <end position="20"/>
    </location>
</feature>
<protein>
    <submittedName>
        <fullName evidence="3">Tetratricopeptide repeat protein</fullName>
    </submittedName>
</protein>
<keyword evidence="2" id="KW-0732">Signal</keyword>
<dbReference type="SUPFAM" id="SSF48452">
    <property type="entry name" value="TPR-like"/>
    <property type="match status" value="3"/>
</dbReference>
<evidence type="ECO:0000313" key="4">
    <source>
        <dbReference type="Proteomes" id="UP000239480"/>
    </source>
</evidence>
<dbReference type="Pfam" id="PF13424">
    <property type="entry name" value="TPR_12"/>
    <property type="match status" value="1"/>
</dbReference>
<keyword evidence="4" id="KW-1185">Reference proteome</keyword>
<dbReference type="Proteomes" id="UP000239480">
    <property type="component" value="Unassembled WGS sequence"/>
</dbReference>
<proteinExistence type="predicted"/>
<sequence>MPRIHSLRLTLATAIGLALATPVPAQDDPGRGFSGAYLAARHASYHSDFRAAADYYTRALMRDRRNPMLQESALVAYAALGEIEMAVPIARQMQATGLTSQISNMVLMGGDLKEEQYQAVLDALGTKLSVGPLVDSLVEAWCLMGLGRVDEAMAAFDKASSDTGLMAFGLYHKALALSLAGDFEAAEALFSGEGGAPLRLTRRGAIAHSQVLSQLDRNDHALDLIAAGWGSDLDPGLEELVTRLQAGEKIPFSQIGSVQDGLAEVFYTVAGALEGEAADSYTLLYARVSEYLRPDHVDAILLGAGLLEAQEQYDLATEAYNRVPRDNAGFHVAEIGRSAALRAAGKNEAAVEVLEQLAETHGDMPIVQITLGDMLRGEERYEEASKAYDAAIALFDEPDPAQWIVYYTRGITHERMKRWDEAEPDFLKALELNPGQPQVLNYLGYSYVEMQTNLDEALAMIEEAVAAQPGSGYITDSLGWVLYRMGKYDEAVIHLERAAELMAVDPIVNDHLGDAYWAVGRRIEAEFQWHRALSFDPEPEEAERIRRKLDVGLDLVLEEEGAEPLHVANDDG</sequence>
<reference evidence="3 4" key="1">
    <citation type="submission" date="2018-03" db="EMBL/GenBank/DDBJ databases">
        <title>Genomic Encyclopedia of Archaeal and Bacterial Type Strains, Phase II (KMG-II): from individual species to whole genera.</title>
        <authorList>
            <person name="Goeker M."/>
        </authorList>
    </citation>
    <scope>NUCLEOTIDE SEQUENCE [LARGE SCALE GENOMIC DNA]</scope>
    <source>
        <strain evidence="3 4">DSM 29328</strain>
    </source>
</reference>
<feature type="repeat" description="TPR" evidence="1">
    <location>
        <begin position="403"/>
        <end position="436"/>
    </location>
</feature>
<dbReference type="InterPro" id="IPR019734">
    <property type="entry name" value="TPR_rpt"/>
</dbReference>
<accession>A0A2T0RTE4</accession>
<dbReference type="RefSeq" id="WP_245924943.1">
    <property type="nucleotide sequence ID" value="NZ_PVTD01000003.1"/>
</dbReference>
<gene>
    <name evidence="3" type="ORF">CLV78_103219</name>
</gene>
<dbReference type="AlphaFoldDB" id="A0A2T0RTE4"/>
<dbReference type="PANTHER" id="PTHR12558:SF13">
    <property type="entry name" value="CELL DIVISION CYCLE PROTEIN 27 HOMOLOG"/>
    <property type="match status" value="1"/>
</dbReference>
<dbReference type="SMART" id="SM00028">
    <property type="entry name" value="TPR"/>
    <property type="match status" value="6"/>
</dbReference>